<evidence type="ECO:0000256" key="2">
    <source>
        <dbReference type="SAM" id="MobiDB-lite"/>
    </source>
</evidence>
<feature type="compositionally biased region" description="Polar residues" evidence="2">
    <location>
        <begin position="509"/>
        <end position="520"/>
    </location>
</feature>
<evidence type="ECO:0000313" key="4">
    <source>
        <dbReference type="EMBL" id="RUP45218.1"/>
    </source>
</evidence>
<organism evidence="4 5">
    <name type="scientific">Jimgerdemannia flammicorona</name>
    <dbReference type="NCBI Taxonomy" id="994334"/>
    <lineage>
        <taxon>Eukaryota</taxon>
        <taxon>Fungi</taxon>
        <taxon>Fungi incertae sedis</taxon>
        <taxon>Mucoromycota</taxon>
        <taxon>Mucoromycotina</taxon>
        <taxon>Endogonomycetes</taxon>
        <taxon>Endogonales</taxon>
        <taxon>Endogonaceae</taxon>
        <taxon>Jimgerdemannia</taxon>
    </lineage>
</organism>
<dbReference type="GO" id="GO:0047372">
    <property type="term" value="F:monoacylglycerol lipase activity"/>
    <property type="evidence" value="ECO:0007669"/>
    <property type="project" value="TreeGrafter"/>
</dbReference>
<dbReference type="SUPFAM" id="SSF53474">
    <property type="entry name" value="alpha/beta-Hydrolases"/>
    <property type="match status" value="1"/>
</dbReference>
<dbReference type="AlphaFoldDB" id="A0A433D306"/>
<evidence type="ECO:0000313" key="5">
    <source>
        <dbReference type="Proteomes" id="UP000268093"/>
    </source>
</evidence>
<gene>
    <name evidence="4" type="ORF">BC936DRAFT_148464</name>
</gene>
<dbReference type="EMBL" id="RBNI01007625">
    <property type="protein sequence ID" value="RUP45218.1"/>
    <property type="molecule type" value="Genomic_DNA"/>
</dbReference>
<accession>A0A433D306</accession>
<proteinExistence type="inferred from homology"/>
<dbReference type="Gene3D" id="3.40.50.1820">
    <property type="entry name" value="alpha/beta hydrolase"/>
    <property type="match status" value="1"/>
</dbReference>
<dbReference type="PANTHER" id="PTHR12482">
    <property type="entry name" value="LIPASE ROG1-RELATED-RELATED"/>
    <property type="match status" value="1"/>
</dbReference>
<sequence length="679" mass="75300">MDIIERQYIFGATCERHGCNQPTVFQRWIYPLFVHGRIIRCYLLGDLSGSKRNLFPAALSATQRLILKVTNTTPAIYNTAFLAGPYTFAASCIDDHSQTSVPKFVPSILCGMSWKVELATTSKCDNTASPNQKFAPRKWQIELVSEVKFSKANVSYEVEISLETPTTEILRPPSSPASTTETGADTPITVAVYTPSISHLAATTSDIFNPPLLPSSSSTWASRHLVILTHGMHGTQSDLLYIRESIEQHHADDEEAGRVLVWSCDVNHTATQDGIEVAGTRIAEKLLAYLGWPVDKVTKEETKDSTNGDNLPRTEEGPVAPITHISFIGHSLGGLLNIYVIGHLQRMTGGCFFRRIRPANFITLATPWCGSFELPWVAKQGLALGVLGQTGKDLALVKRWNEGVSDMPVEGEEPILMAMAKPESYAHRAMKMFERRTVYSNTEHDLTVGYQTSILWFCRLEDNREENVVDGNEIMEEGKDPVDIEPAQMAQSEQREQAPPFIQTLPLLPTTSNPMHTTNKGNRKLFPSNTFSQTSLPSLSSLNPFSTLTQRAETAPPQPSSLLPVPSLFSQLRSAISPDPAPDHWYLDRSTIPNPIIHDRVYTPADVLPSGSTNKDMAVGADTMPEEVIGRLWHSDMTFRKVCVRLHADAHVGIVVRRRWVNAGGGWNVVDHLIREHGF</sequence>
<name>A0A433D306_9FUNG</name>
<dbReference type="PANTHER" id="PTHR12482:SF62">
    <property type="entry name" value="LIPASE ROG1-RELATED"/>
    <property type="match status" value="1"/>
</dbReference>
<evidence type="ECO:0000259" key="3">
    <source>
        <dbReference type="Pfam" id="PF05057"/>
    </source>
</evidence>
<comment type="similarity">
    <text evidence="1">Belongs to the putative lipase ROG1 family.</text>
</comment>
<dbReference type="Proteomes" id="UP000268093">
    <property type="component" value="Unassembled WGS sequence"/>
</dbReference>
<dbReference type="InterPro" id="IPR029058">
    <property type="entry name" value="AB_hydrolase_fold"/>
</dbReference>
<protein>
    <submittedName>
        <fullName evidence="4">Putative serine esterase-domain-containing protein</fullName>
    </submittedName>
</protein>
<feature type="domain" description="DUF676" evidence="3">
    <location>
        <begin position="223"/>
        <end position="452"/>
    </location>
</feature>
<dbReference type="OrthoDB" id="5368485at2759"/>
<evidence type="ECO:0000256" key="1">
    <source>
        <dbReference type="ARBA" id="ARBA00007920"/>
    </source>
</evidence>
<feature type="region of interest" description="Disordered" evidence="2">
    <location>
        <begin position="505"/>
        <end position="530"/>
    </location>
</feature>
<keyword evidence="5" id="KW-1185">Reference proteome</keyword>
<dbReference type="InterPro" id="IPR007751">
    <property type="entry name" value="DUF676_lipase-like"/>
</dbReference>
<reference evidence="4 5" key="1">
    <citation type="journal article" date="2018" name="New Phytol.">
        <title>Phylogenomics of Endogonaceae and evolution of mycorrhizas within Mucoromycota.</title>
        <authorList>
            <person name="Chang Y."/>
            <person name="Desiro A."/>
            <person name="Na H."/>
            <person name="Sandor L."/>
            <person name="Lipzen A."/>
            <person name="Clum A."/>
            <person name="Barry K."/>
            <person name="Grigoriev I.V."/>
            <person name="Martin F.M."/>
            <person name="Stajich J.E."/>
            <person name="Smith M.E."/>
            <person name="Bonito G."/>
            <person name="Spatafora J.W."/>
        </authorList>
    </citation>
    <scope>NUCLEOTIDE SEQUENCE [LARGE SCALE GENOMIC DNA]</scope>
    <source>
        <strain evidence="4 5">GMNB39</strain>
    </source>
</reference>
<comment type="caution">
    <text evidence="4">The sequence shown here is derived from an EMBL/GenBank/DDBJ whole genome shotgun (WGS) entry which is preliminary data.</text>
</comment>
<dbReference type="Pfam" id="PF05057">
    <property type="entry name" value="DUF676"/>
    <property type="match status" value="1"/>
</dbReference>
<dbReference type="InterPro" id="IPR044294">
    <property type="entry name" value="Lipase-like"/>
</dbReference>